<dbReference type="PANTHER" id="PTHR22619">
    <property type="entry name" value="ZINC FINGER SWIM DOMAIN CONTAINING PROTEIN 4, 5, 6"/>
    <property type="match status" value="1"/>
</dbReference>
<proteinExistence type="predicted"/>
<dbReference type="Proteomes" id="UP000007875">
    <property type="component" value="Unassembled WGS sequence"/>
</dbReference>
<dbReference type="PANTHER" id="PTHR22619:SF1">
    <property type="entry name" value="ZINC FINGER SWIM DOMAIN-CONTAINING PROTEIN 8"/>
    <property type="match status" value="1"/>
</dbReference>
<accession>H2Y5Y5</accession>
<dbReference type="Ensembl" id="ENSCSAVT00000000741.1">
    <property type="protein sequence ID" value="ENSCSAVP00000000733.1"/>
    <property type="gene ID" value="ENSCSAVG00000000412.1"/>
</dbReference>
<reference evidence="2" key="1">
    <citation type="submission" date="2003-08" db="EMBL/GenBank/DDBJ databases">
        <authorList>
            <person name="Birren B."/>
            <person name="Nusbaum C."/>
            <person name="Abebe A."/>
            <person name="Abouelleil A."/>
            <person name="Adekoya E."/>
            <person name="Ait-zahra M."/>
            <person name="Allen N."/>
            <person name="Allen T."/>
            <person name="An P."/>
            <person name="Anderson M."/>
            <person name="Anderson S."/>
            <person name="Arachchi H."/>
            <person name="Armbruster J."/>
            <person name="Bachantsang P."/>
            <person name="Baldwin J."/>
            <person name="Barry A."/>
            <person name="Bayul T."/>
            <person name="Blitshsteyn B."/>
            <person name="Bloom T."/>
            <person name="Blye J."/>
            <person name="Boguslavskiy L."/>
            <person name="Borowsky M."/>
            <person name="Boukhgalter B."/>
            <person name="Brunache A."/>
            <person name="Butler J."/>
            <person name="Calixte N."/>
            <person name="Calvo S."/>
            <person name="Camarata J."/>
            <person name="Campo K."/>
            <person name="Chang J."/>
            <person name="Cheshatsang Y."/>
            <person name="Citroen M."/>
            <person name="Collymore A."/>
            <person name="Considine T."/>
            <person name="Cook A."/>
            <person name="Cooke P."/>
            <person name="Corum B."/>
            <person name="Cuomo C."/>
            <person name="David R."/>
            <person name="Dawoe T."/>
            <person name="Degray S."/>
            <person name="Dodge S."/>
            <person name="Dooley K."/>
            <person name="Dorje P."/>
            <person name="Dorjee K."/>
            <person name="Dorris L."/>
            <person name="Duffey N."/>
            <person name="Dupes A."/>
            <person name="Elkins T."/>
            <person name="Engels R."/>
            <person name="Erickson J."/>
            <person name="Farina A."/>
            <person name="Faro S."/>
            <person name="Ferreira P."/>
            <person name="Fischer H."/>
            <person name="Fitzgerald M."/>
            <person name="Foley K."/>
            <person name="Gage D."/>
            <person name="Galagan J."/>
            <person name="Gearin G."/>
            <person name="Gnerre S."/>
            <person name="Gnirke A."/>
            <person name="Goyette A."/>
            <person name="Graham J."/>
            <person name="Grandbois E."/>
            <person name="Gyaltsen K."/>
            <person name="Hafez N."/>
            <person name="Hagopian D."/>
            <person name="Hagos B."/>
            <person name="Hall J."/>
            <person name="Hatcher B."/>
            <person name="Heller A."/>
            <person name="Higgins H."/>
            <person name="Honan T."/>
            <person name="Horn A."/>
            <person name="Houde N."/>
            <person name="Hughes L."/>
            <person name="Hulme W."/>
            <person name="Husby E."/>
            <person name="Iliev I."/>
            <person name="Jaffe D."/>
            <person name="Jones C."/>
            <person name="Kamal M."/>
            <person name="Kamat A."/>
            <person name="Kamvysselis M."/>
            <person name="Karlsson E."/>
            <person name="Kells C."/>
            <person name="Kieu A."/>
            <person name="Kisner P."/>
            <person name="Kodira C."/>
            <person name="Kulbokas E."/>
            <person name="Labutti K."/>
            <person name="Lama D."/>
            <person name="Landers T."/>
            <person name="Leger J."/>
            <person name="Levine S."/>
            <person name="Lewis D."/>
            <person name="Lewis T."/>
            <person name="Lindblad-toh K."/>
            <person name="Liu X."/>
            <person name="Lokyitsang T."/>
            <person name="Lokyitsang Y."/>
            <person name="Lucien O."/>
            <person name="Lui A."/>
            <person name="Ma L.J."/>
            <person name="Mabbitt R."/>
            <person name="Macdonald J."/>
            <person name="Maclean C."/>
            <person name="Major J."/>
            <person name="Manning J."/>
            <person name="Marabella R."/>
            <person name="Maru K."/>
            <person name="Matthews C."/>
            <person name="Mauceli E."/>
            <person name="Mccarthy M."/>
            <person name="Mcdonough S."/>
            <person name="Mcghee T."/>
            <person name="Meldrim J."/>
            <person name="Meneus L."/>
            <person name="Mesirov J."/>
            <person name="Mihalev A."/>
            <person name="Mihova T."/>
            <person name="Mikkelsen T."/>
            <person name="Mlenga V."/>
            <person name="Moru K."/>
            <person name="Mozes J."/>
            <person name="Mulrain L."/>
            <person name="Munson G."/>
            <person name="Naylor J."/>
            <person name="Newes C."/>
            <person name="Nguyen C."/>
            <person name="Nguyen N."/>
            <person name="Nguyen T."/>
            <person name="Nicol R."/>
            <person name="Nielsen C."/>
            <person name="Nizzari M."/>
            <person name="Norbu C."/>
            <person name="Norbu N."/>
            <person name="O'donnell P."/>
            <person name="Okoawo O."/>
            <person name="O'leary S."/>
            <person name="Omotosho B."/>
            <person name="O'neill K."/>
            <person name="Osman S."/>
            <person name="Parker S."/>
            <person name="Perrin D."/>
            <person name="Phunkhang P."/>
            <person name="Piqani B."/>
            <person name="Purcell S."/>
            <person name="Rachupka T."/>
            <person name="Ramasamy U."/>
            <person name="Rameau R."/>
            <person name="Ray V."/>
            <person name="Raymond C."/>
            <person name="Retta R."/>
            <person name="Richardson S."/>
            <person name="Rise C."/>
            <person name="Rodriguez J."/>
            <person name="Rogers J."/>
            <person name="Rogov P."/>
            <person name="Rutman M."/>
            <person name="Schupbach R."/>
            <person name="Seaman C."/>
            <person name="Settipalli S."/>
            <person name="Sharpe T."/>
            <person name="Sheridan J."/>
            <person name="Sherpa N."/>
            <person name="Shi J."/>
            <person name="Smirnov S."/>
            <person name="Smith C."/>
            <person name="Sougnez C."/>
            <person name="Spencer B."/>
            <person name="Stalker J."/>
            <person name="Stange-thomann N."/>
            <person name="Stavropoulos S."/>
            <person name="Stetson K."/>
            <person name="Stone C."/>
            <person name="Stone S."/>
            <person name="Stubbs M."/>
            <person name="Talamas J."/>
            <person name="Tchuinga P."/>
            <person name="Tenzing P."/>
            <person name="Tesfaye S."/>
            <person name="Theodore J."/>
            <person name="Thoulutsang Y."/>
            <person name="Topham K."/>
            <person name="Towey S."/>
            <person name="Tsamla T."/>
            <person name="Tsomo N."/>
            <person name="Vallee D."/>
            <person name="Vassiliev H."/>
            <person name="Venkataraman V."/>
            <person name="Vinson J."/>
            <person name="Vo A."/>
            <person name="Wade C."/>
            <person name="Wang S."/>
            <person name="Wangchuk T."/>
            <person name="Wangdi T."/>
            <person name="Whittaker C."/>
            <person name="Wilkinson J."/>
            <person name="Wu Y."/>
            <person name="Wyman D."/>
            <person name="Yadav S."/>
            <person name="Yang S."/>
            <person name="Yang X."/>
            <person name="Yeager S."/>
            <person name="Yee E."/>
            <person name="Young G."/>
            <person name="Zainoun J."/>
            <person name="Zembeck L."/>
            <person name="Zimmer A."/>
            <person name="Zody M."/>
            <person name="Lander E."/>
        </authorList>
    </citation>
    <scope>NUCLEOTIDE SEQUENCE [LARGE SCALE GENOMIC DNA]</scope>
</reference>
<protein>
    <submittedName>
        <fullName evidence="1">Uncharacterized protein</fullName>
    </submittedName>
</protein>
<reference evidence="1" key="2">
    <citation type="submission" date="2025-08" db="UniProtKB">
        <authorList>
            <consortium name="Ensembl"/>
        </authorList>
    </citation>
    <scope>IDENTIFICATION</scope>
</reference>
<keyword evidence="2" id="KW-1185">Reference proteome</keyword>
<dbReference type="HOGENOM" id="CLU_2183022_0_0_1"/>
<reference evidence="1" key="3">
    <citation type="submission" date="2025-09" db="UniProtKB">
        <authorList>
            <consortium name="Ensembl"/>
        </authorList>
    </citation>
    <scope>IDENTIFICATION</scope>
</reference>
<organism evidence="1 2">
    <name type="scientific">Ciona savignyi</name>
    <name type="common">Pacific transparent sea squirt</name>
    <dbReference type="NCBI Taxonomy" id="51511"/>
    <lineage>
        <taxon>Eukaryota</taxon>
        <taxon>Metazoa</taxon>
        <taxon>Chordata</taxon>
        <taxon>Tunicata</taxon>
        <taxon>Ascidiacea</taxon>
        <taxon>Phlebobranchia</taxon>
        <taxon>Cionidae</taxon>
        <taxon>Ciona</taxon>
    </lineage>
</organism>
<dbReference type="GeneTree" id="ENSGT00940000156999"/>
<sequence>MENWDIGGEVAAEEGFSFEDSDRFDDESICSWMSETESFCTNWRGWRRQNSSIVAQNGNNSNNGQVNSLMELCAQAVAIHIPFEQVEEVYKLVPENVQLRIAFWSFPGQ</sequence>
<dbReference type="AlphaFoldDB" id="H2Y5Y5"/>
<dbReference type="GO" id="GO:0031462">
    <property type="term" value="C:Cul2-RING ubiquitin ligase complex"/>
    <property type="evidence" value="ECO:0007669"/>
    <property type="project" value="TreeGrafter"/>
</dbReference>
<evidence type="ECO:0000313" key="2">
    <source>
        <dbReference type="Proteomes" id="UP000007875"/>
    </source>
</evidence>
<evidence type="ECO:0000313" key="1">
    <source>
        <dbReference type="Ensembl" id="ENSCSAVP00000000733.1"/>
    </source>
</evidence>
<name>H2Y5Y5_CIOSA</name>